<evidence type="ECO:0008006" key="3">
    <source>
        <dbReference type="Google" id="ProtNLM"/>
    </source>
</evidence>
<dbReference type="AlphaFoldDB" id="A0A6L2NFY9"/>
<comment type="caution">
    <text evidence="2">The sequence shown here is derived from an EMBL/GenBank/DDBJ whole genome shotgun (WGS) entry which is preliminary data.</text>
</comment>
<evidence type="ECO:0000313" key="2">
    <source>
        <dbReference type="EMBL" id="GEU84417.1"/>
    </source>
</evidence>
<dbReference type="EMBL" id="BKCJ010008889">
    <property type="protein sequence ID" value="GEU84417.1"/>
    <property type="molecule type" value="Genomic_DNA"/>
</dbReference>
<sequence>MGYEHLSITPETELNEVTKSSAKNLVPIPSEYEVTSDNESECDVPIKYDSSLVFTTFSNHLFDDNDDFTSNDDESLPDEDVPTQEFKIYSNPLYDDEEINSDEIDPHCFNAESDLIESLRNRNTLINSSPKFDFLLKEFSGELTHINPKIKEADFDLEEEIRFVENLLYDNSFSRPPKELNAEITDTIVESLSPSPIPVEDSDSLMDEIDLFLTTDELLPPNIENDGYDSEGDVRFLKELLIDDSIPFPVNESSNSNHQDDPLFPRPPPEPPDVEFFFD</sequence>
<protein>
    <recommendedName>
        <fullName evidence="3">Reverse transcriptase domain-containing protein</fullName>
    </recommendedName>
</protein>
<organism evidence="2">
    <name type="scientific">Tanacetum cinerariifolium</name>
    <name type="common">Dalmatian daisy</name>
    <name type="synonym">Chrysanthemum cinerariifolium</name>
    <dbReference type="NCBI Taxonomy" id="118510"/>
    <lineage>
        <taxon>Eukaryota</taxon>
        <taxon>Viridiplantae</taxon>
        <taxon>Streptophyta</taxon>
        <taxon>Embryophyta</taxon>
        <taxon>Tracheophyta</taxon>
        <taxon>Spermatophyta</taxon>
        <taxon>Magnoliopsida</taxon>
        <taxon>eudicotyledons</taxon>
        <taxon>Gunneridae</taxon>
        <taxon>Pentapetalae</taxon>
        <taxon>asterids</taxon>
        <taxon>campanulids</taxon>
        <taxon>Asterales</taxon>
        <taxon>Asteraceae</taxon>
        <taxon>Asteroideae</taxon>
        <taxon>Anthemideae</taxon>
        <taxon>Anthemidinae</taxon>
        <taxon>Tanacetum</taxon>
    </lineage>
</organism>
<accession>A0A6L2NFY9</accession>
<gene>
    <name evidence="2" type="ORF">Tci_056395</name>
</gene>
<name>A0A6L2NFY9_TANCI</name>
<evidence type="ECO:0000256" key="1">
    <source>
        <dbReference type="SAM" id="MobiDB-lite"/>
    </source>
</evidence>
<reference evidence="2" key="1">
    <citation type="journal article" date="2019" name="Sci. Rep.">
        <title>Draft genome of Tanacetum cinerariifolium, the natural source of mosquito coil.</title>
        <authorList>
            <person name="Yamashiro T."/>
            <person name="Shiraishi A."/>
            <person name="Satake H."/>
            <person name="Nakayama K."/>
        </authorList>
    </citation>
    <scope>NUCLEOTIDE SEQUENCE</scope>
</reference>
<proteinExistence type="predicted"/>
<feature type="region of interest" description="Disordered" evidence="1">
    <location>
        <begin position="248"/>
        <end position="279"/>
    </location>
</feature>